<proteinExistence type="predicted"/>
<reference evidence="1 2" key="1">
    <citation type="submission" date="2016-08" db="EMBL/GenBank/DDBJ databases">
        <title>Analysis of Carbohydrate Active Enzymes in Thermogemmatispora T81 Reveals Carbohydrate Degradation Ability.</title>
        <authorList>
            <person name="Tomazini A."/>
            <person name="Lal S."/>
            <person name="Stott M."/>
            <person name="Henrissat B."/>
            <person name="Polikarpov I."/>
            <person name="Sparling R."/>
            <person name="Levin D.B."/>
        </authorList>
    </citation>
    <scope>NUCLEOTIDE SEQUENCE [LARGE SCALE GENOMIC DNA]</scope>
    <source>
        <strain evidence="1 2">T81</strain>
    </source>
</reference>
<dbReference type="AlphaFoldDB" id="A0A328VFG7"/>
<protein>
    <submittedName>
        <fullName evidence="1">Uncharacterized protein</fullName>
    </submittedName>
</protein>
<dbReference type="OrthoDB" id="157305at2"/>
<organism evidence="1 2">
    <name type="scientific">Thermogemmatispora tikiterensis</name>
    <dbReference type="NCBI Taxonomy" id="1825093"/>
    <lineage>
        <taxon>Bacteria</taxon>
        <taxon>Bacillati</taxon>
        <taxon>Chloroflexota</taxon>
        <taxon>Ktedonobacteria</taxon>
        <taxon>Thermogemmatisporales</taxon>
        <taxon>Thermogemmatisporaceae</taxon>
        <taxon>Thermogemmatispora</taxon>
    </lineage>
</organism>
<comment type="caution">
    <text evidence="1">The sequence shown here is derived from an EMBL/GenBank/DDBJ whole genome shotgun (WGS) entry which is preliminary data.</text>
</comment>
<sequence>MSFQVFIKTEKSLHQLASEIGTHLSLPPFKRQRTRDALYYQFEMLGMLVILHYLEEEDRAPEVLNYPYVFTLELTFTEHDLDTDELEYRLQPYYARLLSFYLGVETAYHEKQRINQRWRIRYHFCRKNPNWKEDILYGEPGWQPAVIEEPPSEWRNQLVPW</sequence>
<dbReference type="Proteomes" id="UP000248706">
    <property type="component" value="Unassembled WGS sequence"/>
</dbReference>
<gene>
    <name evidence="1" type="ORF">A4R35_12940</name>
</gene>
<dbReference type="RefSeq" id="WP_112430023.1">
    <property type="nucleotide sequence ID" value="NZ_MCIF01000002.1"/>
</dbReference>
<accession>A0A328VFG7</accession>
<dbReference type="EMBL" id="MCIF01000002">
    <property type="protein sequence ID" value="RAQ96446.1"/>
    <property type="molecule type" value="Genomic_DNA"/>
</dbReference>
<evidence type="ECO:0000313" key="1">
    <source>
        <dbReference type="EMBL" id="RAQ96446.1"/>
    </source>
</evidence>
<name>A0A328VFG7_9CHLR</name>
<evidence type="ECO:0000313" key="2">
    <source>
        <dbReference type="Proteomes" id="UP000248706"/>
    </source>
</evidence>
<keyword evidence="2" id="KW-1185">Reference proteome</keyword>